<keyword evidence="2" id="KW-1185">Reference proteome</keyword>
<comment type="caution">
    <text evidence="1">The sequence shown here is derived from an EMBL/GenBank/DDBJ whole genome shotgun (WGS) entry which is preliminary data.</text>
</comment>
<protein>
    <recommendedName>
        <fullName evidence="3">Cyclin N-terminal domain-containing protein</fullName>
    </recommendedName>
</protein>
<dbReference type="Proteomes" id="UP001521785">
    <property type="component" value="Unassembled WGS sequence"/>
</dbReference>
<gene>
    <name evidence="1" type="ORF">SLS60_007153</name>
</gene>
<organism evidence="1 2">
    <name type="scientific">Paraconiothyrium brasiliense</name>
    <dbReference type="NCBI Taxonomy" id="300254"/>
    <lineage>
        <taxon>Eukaryota</taxon>
        <taxon>Fungi</taxon>
        <taxon>Dikarya</taxon>
        <taxon>Ascomycota</taxon>
        <taxon>Pezizomycotina</taxon>
        <taxon>Dothideomycetes</taxon>
        <taxon>Pleosporomycetidae</taxon>
        <taxon>Pleosporales</taxon>
        <taxon>Massarineae</taxon>
        <taxon>Didymosphaeriaceae</taxon>
        <taxon>Paraconiothyrium</taxon>
    </lineage>
</organism>
<evidence type="ECO:0008006" key="3">
    <source>
        <dbReference type="Google" id="ProtNLM"/>
    </source>
</evidence>
<sequence length="342" mass="38074">MPRQPSTRVGVWVDGDLPLKVGEYNAKNITHLLSIGWRQLIKEGRHSVHLPRAISTRTAQHILEWVDQALPPTADDWTTPNMPSLDFSHIRPDLRLSVAIEFYMVLRSMGTRSDVQFYVAGRIFEVFRSEWRSMNSAAIVGLAGSIQYARDIFEDDGRDLFQDPVVRMIAHTFAYGIENEQFPDVQMVERVLAWHCATLKEFVDRVGIVRYPIRSLVATPAVYSLPGRRRKDKEMPLQGDVLAAGLSSPTLSDVSTLSGDDAFVFSEYPTPSLPRWSRSTISVKDVRDLGLDGWVMLTDVQGWETGGGGDEDEVMQEAGEVDIEGTTRSLAGLSLGANAPLA</sequence>
<dbReference type="EMBL" id="JAKJXO020000009">
    <property type="protein sequence ID" value="KAL1600765.1"/>
    <property type="molecule type" value="Genomic_DNA"/>
</dbReference>
<evidence type="ECO:0000313" key="2">
    <source>
        <dbReference type="Proteomes" id="UP001521785"/>
    </source>
</evidence>
<proteinExistence type="predicted"/>
<reference evidence="1 2" key="1">
    <citation type="submission" date="2024-02" db="EMBL/GenBank/DDBJ databases">
        <title>De novo assembly and annotation of 12 fungi associated with fruit tree decline syndrome in Ontario, Canada.</title>
        <authorList>
            <person name="Sulman M."/>
            <person name="Ellouze W."/>
            <person name="Ilyukhin E."/>
        </authorList>
    </citation>
    <scope>NUCLEOTIDE SEQUENCE [LARGE SCALE GENOMIC DNA]</scope>
    <source>
        <strain evidence="1 2">M42-189</strain>
    </source>
</reference>
<evidence type="ECO:0000313" key="1">
    <source>
        <dbReference type="EMBL" id="KAL1600765.1"/>
    </source>
</evidence>
<name>A0ABR3R8K2_9PLEO</name>
<accession>A0ABR3R8K2</accession>